<sequence length="249" mass="26668">MDKISFIAILGGLTAILAGQALEGGNIASLIQVTAFLIVIGGTASAVMLQSTPRQFVTGLQMAKWVFVPPNFEYDKQIRDIVGWSNTARRNGLLALEANLNSQKEPFTRKALQLLVDGAEPQLIREVLEVELETHEQARRLAARTWESAGGYSPTMGILGAVLGLIHVMENLSDPAKLGGGIAVAFVATVYGVGAANLLFLPMANKLKHLITLESTARELVIEGVVAIANGENPRQIDARLRGYLAIAD</sequence>
<name>A0ABV7TPA8_9NEIS</name>
<keyword evidence="10" id="KW-1185">Reference proteome</keyword>
<dbReference type="PANTHER" id="PTHR30433">
    <property type="entry name" value="CHEMOTAXIS PROTEIN MOTA"/>
    <property type="match status" value="1"/>
</dbReference>
<evidence type="ECO:0000256" key="5">
    <source>
        <dbReference type="ARBA" id="ARBA00023136"/>
    </source>
</evidence>
<keyword evidence="6" id="KW-0813">Transport</keyword>
<keyword evidence="9" id="KW-0969">Cilium</keyword>
<evidence type="ECO:0000313" key="10">
    <source>
        <dbReference type="Proteomes" id="UP001595636"/>
    </source>
</evidence>
<feature type="transmembrane region" description="Helical" evidence="7">
    <location>
        <begin position="31"/>
        <end position="49"/>
    </location>
</feature>
<dbReference type="InterPro" id="IPR002898">
    <property type="entry name" value="MotA_ExbB_proton_chnl"/>
</dbReference>
<keyword evidence="3 7" id="KW-0812">Transmembrane</keyword>
<keyword evidence="9" id="KW-0282">Flagellum</keyword>
<dbReference type="PANTHER" id="PTHR30433:SF3">
    <property type="entry name" value="MOTILITY PROTEIN A"/>
    <property type="match status" value="1"/>
</dbReference>
<keyword evidence="2" id="KW-1003">Cell membrane</keyword>
<comment type="subcellular location">
    <subcellularLocation>
        <location evidence="1">Cell membrane</location>
        <topology evidence="1">Multi-pass membrane protein</topology>
    </subcellularLocation>
    <subcellularLocation>
        <location evidence="6">Membrane</location>
        <topology evidence="6">Multi-pass membrane protein</topology>
    </subcellularLocation>
</comment>
<dbReference type="NCBIfam" id="NF006583">
    <property type="entry name" value="PRK09109.1"/>
    <property type="match status" value="1"/>
</dbReference>
<evidence type="ECO:0000256" key="3">
    <source>
        <dbReference type="ARBA" id="ARBA00022692"/>
    </source>
</evidence>
<dbReference type="Pfam" id="PF01618">
    <property type="entry name" value="MotA_ExbB"/>
    <property type="match status" value="1"/>
</dbReference>
<evidence type="ECO:0000256" key="2">
    <source>
        <dbReference type="ARBA" id="ARBA00022475"/>
    </source>
</evidence>
<proteinExistence type="inferred from homology"/>
<dbReference type="EMBL" id="JBHRYH010000001">
    <property type="protein sequence ID" value="MFC3624606.1"/>
    <property type="molecule type" value="Genomic_DNA"/>
</dbReference>
<evidence type="ECO:0000313" key="9">
    <source>
        <dbReference type="EMBL" id="MFC3624606.1"/>
    </source>
</evidence>
<feature type="domain" description="MotA/TolQ/ExbB proton channel" evidence="8">
    <location>
        <begin position="101"/>
        <end position="218"/>
    </location>
</feature>
<feature type="transmembrane region" description="Helical" evidence="7">
    <location>
        <begin position="149"/>
        <end position="169"/>
    </location>
</feature>
<dbReference type="Proteomes" id="UP001595636">
    <property type="component" value="Unassembled WGS sequence"/>
</dbReference>
<evidence type="ECO:0000256" key="7">
    <source>
        <dbReference type="SAM" id="Phobius"/>
    </source>
</evidence>
<reference evidence="10" key="1">
    <citation type="journal article" date="2019" name="Int. J. Syst. Evol. Microbiol.">
        <title>The Global Catalogue of Microorganisms (GCM) 10K type strain sequencing project: providing services to taxonomists for standard genome sequencing and annotation.</title>
        <authorList>
            <consortium name="The Broad Institute Genomics Platform"/>
            <consortium name="The Broad Institute Genome Sequencing Center for Infectious Disease"/>
            <person name="Wu L."/>
            <person name="Ma J."/>
        </authorList>
    </citation>
    <scope>NUCLEOTIDE SEQUENCE [LARGE SCALE GENOMIC DNA]</scope>
    <source>
        <strain evidence="10">KCTC 42195</strain>
    </source>
</reference>
<evidence type="ECO:0000256" key="1">
    <source>
        <dbReference type="ARBA" id="ARBA00004651"/>
    </source>
</evidence>
<organism evidence="9 10">
    <name type="scientific">Vogesella amnigena</name>
    <dbReference type="NCBI Taxonomy" id="1507449"/>
    <lineage>
        <taxon>Bacteria</taxon>
        <taxon>Pseudomonadati</taxon>
        <taxon>Pseudomonadota</taxon>
        <taxon>Betaproteobacteria</taxon>
        <taxon>Neisseriales</taxon>
        <taxon>Chromobacteriaceae</taxon>
        <taxon>Vogesella</taxon>
    </lineage>
</organism>
<feature type="transmembrane region" description="Helical" evidence="7">
    <location>
        <begin position="181"/>
        <end position="201"/>
    </location>
</feature>
<gene>
    <name evidence="9" type="ORF">ACFOKJ_00405</name>
</gene>
<dbReference type="RefSeq" id="WP_390276005.1">
    <property type="nucleotide sequence ID" value="NZ_JBHRYH010000001.1"/>
</dbReference>
<keyword evidence="5 7" id="KW-0472">Membrane</keyword>
<evidence type="ECO:0000259" key="8">
    <source>
        <dbReference type="Pfam" id="PF01618"/>
    </source>
</evidence>
<protein>
    <submittedName>
        <fullName evidence="9">Flagellar motor protein</fullName>
    </submittedName>
</protein>
<keyword evidence="4 7" id="KW-1133">Transmembrane helix</keyword>
<comment type="similarity">
    <text evidence="6">Belongs to the exbB/tolQ family.</text>
</comment>
<evidence type="ECO:0000256" key="6">
    <source>
        <dbReference type="RuleBase" id="RU004057"/>
    </source>
</evidence>
<dbReference type="InterPro" id="IPR047055">
    <property type="entry name" value="MotA-like"/>
</dbReference>
<keyword evidence="9" id="KW-0966">Cell projection</keyword>
<keyword evidence="6" id="KW-0653">Protein transport</keyword>
<accession>A0ABV7TPA8</accession>
<evidence type="ECO:0000256" key="4">
    <source>
        <dbReference type="ARBA" id="ARBA00022989"/>
    </source>
</evidence>
<comment type="caution">
    <text evidence="9">The sequence shown here is derived from an EMBL/GenBank/DDBJ whole genome shotgun (WGS) entry which is preliminary data.</text>
</comment>